<dbReference type="PANTHER" id="PTHR46082:SF6">
    <property type="entry name" value="AAA+ ATPASE DOMAIN-CONTAINING PROTEIN-RELATED"/>
    <property type="match status" value="1"/>
</dbReference>
<evidence type="ECO:0000256" key="1">
    <source>
        <dbReference type="SAM" id="MobiDB-lite"/>
    </source>
</evidence>
<dbReference type="SUPFAM" id="SSF48452">
    <property type="entry name" value="TPR-like"/>
    <property type="match status" value="4"/>
</dbReference>
<gene>
    <name evidence="2" type="primary">KLC1</name>
    <name evidence="2" type="ORF">SNAT2548_LOCUS30031</name>
</gene>
<sequence>MAAASSPDTLARRLRKSICCGWSHSRRVEEPTQGKSSPGQREPSTDDAELTGYFTHRYLAGRWFDGGRDYLLSRLDQIQTFQYNAADGAVQVWQYAFDLRSFSKRPEDVIVLYHYTDELGFHNIGNVEQMTAELFASLEDRRAHFGKGIYASRHEPAVWGTRLRILMNAYSNDDPLSFDPEEAEPQRVSREWGSTRPQGHRAAFCIPLIVPKDMAYNIFERHTPDMAVKRVMGVGGGDRPIQLGEDYKGRPVHRNRDVWVIRIPNDHGEAQHATATADSLLDVLQLQLRNMRRELGSQHLMTLGCMTVLARRLQGQHRHEEAERLYREALEGYKSSRGEFHQREATTLLINLSLILKQQHKLEEAEEMHRAALQQSRIVLGDHHINTLTCISNLAILLSASGRDEEAAVLHDECLEQRRAKLGDDHPHTLISMRHLSDVWRALGRLQEAEVMARACLQLTAAKLGKSHPETLKSTVLLASLLSDQGKYEEAEPMLREATSTYQAKLGKANPNSLFSLSTLAFCLQKNGKLVAAEVLTRESLELQRTINGFECTGAIVEVNNLAEVLRKKGELGEASPLHREALGKARALLGESHQLTMTFLSNRAKLLHDQGNLEEAERLQRKSLEQRRVKLGESHVDTAASMHELGRHQQARGHLEEAVSLLRQAREKRREQLGAKHPDTLLSTRHLAAALDLWGEPKEAGRLRQELESQPALGFKGVGLECSLQQLKCAGA</sequence>
<proteinExistence type="predicted"/>
<organism evidence="2 3">
    <name type="scientific">Symbiodinium natans</name>
    <dbReference type="NCBI Taxonomy" id="878477"/>
    <lineage>
        <taxon>Eukaryota</taxon>
        <taxon>Sar</taxon>
        <taxon>Alveolata</taxon>
        <taxon>Dinophyceae</taxon>
        <taxon>Suessiales</taxon>
        <taxon>Symbiodiniaceae</taxon>
        <taxon>Symbiodinium</taxon>
    </lineage>
</organism>
<feature type="region of interest" description="Disordered" evidence="1">
    <location>
        <begin position="26"/>
        <end position="47"/>
    </location>
</feature>
<accession>A0A812TPG9</accession>
<dbReference type="InterPro" id="IPR019734">
    <property type="entry name" value="TPR_rpt"/>
</dbReference>
<dbReference type="Pfam" id="PF13424">
    <property type="entry name" value="TPR_12"/>
    <property type="match status" value="3"/>
</dbReference>
<keyword evidence="3" id="KW-1185">Reference proteome</keyword>
<dbReference type="Gene3D" id="1.25.40.10">
    <property type="entry name" value="Tetratricopeptide repeat domain"/>
    <property type="match status" value="3"/>
</dbReference>
<dbReference type="EMBL" id="CAJNDS010002589">
    <property type="protein sequence ID" value="CAE7535927.1"/>
    <property type="molecule type" value="Genomic_DNA"/>
</dbReference>
<dbReference type="InterPro" id="IPR053137">
    <property type="entry name" value="NLR-like"/>
</dbReference>
<comment type="caution">
    <text evidence="2">The sequence shown here is derived from an EMBL/GenBank/DDBJ whole genome shotgun (WGS) entry which is preliminary data.</text>
</comment>
<dbReference type="InterPro" id="IPR011990">
    <property type="entry name" value="TPR-like_helical_dom_sf"/>
</dbReference>
<protein>
    <submittedName>
        <fullName evidence="2">KLC1 protein</fullName>
    </submittedName>
</protein>
<dbReference type="AlphaFoldDB" id="A0A812TPG9"/>
<dbReference type="Pfam" id="PF13374">
    <property type="entry name" value="TPR_10"/>
    <property type="match status" value="2"/>
</dbReference>
<reference evidence="2" key="1">
    <citation type="submission" date="2021-02" db="EMBL/GenBank/DDBJ databases">
        <authorList>
            <person name="Dougan E. K."/>
            <person name="Rhodes N."/>
            <person name="Thang M."/>
            <person name="Chan C."/>
        </authorList>
    </citation>
    <scope>NUCLEOTIDE SEQUENCE</scope>
</reference>
<name>A0A812TPG9_9DINO</name>
<evidence type="ECO:0000313" key="2">
    <source>
        <dbReference type="EMBL" id="CAE7535927.1"/>
    </source>
</evidence>
<evidence type="ECO:0000313" key="3">
    <source>
        <dbReference type="Proteomes" id="UP000604046"/>
    </source>
</evidence>
<dbReference type="SMART" id="SM00028">
    <property type="entry name" value="TPR"/>
    <property type="match status" value="7"/>
</dbReference>
<dbReference type="Proteomes" id="UP000604046">
    <property type="component" value="Unassembled WGS sequence"/>
</dbReference>
<dbReference type="PANTHER" id="PTHR46082">
    <property type="entry name" value="ATP/GTP-BINDING PROTEIN-RELATED"/>
    <property type="match status" value="1"/>
</dbReference>
<dbReference type="OrthoDB" id="311289at2759"/>